<dbReference type="EMBL" id="WQMT02000010">
    <property type="protein sequence ID" value="KAG9218117.1"/>
    <property type="molecule type" value="Genomic_DNA"/>
</dbReference>
<comment type="caution">
    <text evidence="1">The sequence shown here is derived from an EMBL/GenBank/DDBJ whole genome shotgun (WGS) entry which is preliminary data.</text>
</comment>
<evidence type="ECO:0000313" key="1">
    <source>
        <dbReference type="EMBL" id="KAG9218117.1"/>
    </source>
</evidence>
<protein>
    <submittedName>
        <fullName evidence="1">Uncharacterized protein</fullName>
    </submittedName>
</protein>
<sequence length="345" mass="39247">MSDPLGCVIIECRLSEARINRAQNVEMPRLRTAPSTRPSLTGRISEVAPLQEGEFTQVYRGTLRIPGFKAMDVVIKTDAHAAVRRPDAFVREIDAYERKLRSFQGDSIPKCYGLYQLQVDDEVISFLVLKFPGFPIDLNVDCPIELKYFNPATDIFLGTDDSSRVDIINKLTTLHHAGFRHGDLEDYNIVVDDDKAMFIDLEDVEPHDCQLKCTIIPDDLQPTVTEFGCRELYHIVYMLDVWQKPFVNFYGSDIYLAEITPGRAEHLLWRVRLRLLTESEFEQAYADAQKLIENVEEWRKFYATITDEERKFAFTEGASASEPEDSGSSATDISSDPEPGTTTPM</sequence>
<name>A0ACB7IIS8_PLECO</name>
<accession>A0ACB7IIS8</accession>
<gene>
    <name evidence="1" type="ORF">CCMSSC00406_0010138</name>
</gene>
<evidence type="ECO:0000313" key="2">
    <source>
        <dbReference type="Proteomes" id="UP000824881"/>
    </source>
</evidence>
<dbReference type="Proteomes" id="UP000824881">
    <property type="component" value="Unassembled WGS sequence"/>
</dbReference>
<keyword evidence="2" id="KW-1185">Reference proteome</keyword>
<organism evidence="1 2">
    <name type="scientific">Pleurotus cornucopiae</name>
    <name type="common">Cornucopia mushroom</name>
    <dbReference type="NCBI Taxonomy" id="5321"/>
    <lineage>
        <taxon>Eukaryota</taxon>
        <taxon>Fungi</taxon>
        <taxon>Dikarya</taxon>
        <taxon>Basidiomycota</taxon>
        <taxon>Agaricomycotina</taxon>
        <taxon>Agaricomycetes</taxon>
        <taxon>Agaricomycetidae</taxon>
        <taxon>Agaricales</taxon>
        <taxon>Pleurotineae</taxon>
        <taxon>Pleurotaceae</taxon>
        <taxon>Pleurotus</taxon>
    </lineage>
</organism>
<reference evidence="1 2" key="1">
    <citation type="journal article" date="2021" name="Appl. Environ. Microbiol.">
        <title>Genetic linkage and physical mapping for an oyster mushroom Pleurotus cornucopiae and QTL analysis for the trait cap color.</title>
        <authorList>
            <person name="Zhang Y."/>
            <person name="Gao W."/>
            <person name="Sonnenberg A."/>
            <person name="Chen Q."/>
            <person name="Zhang J."/>
            <person name="Huang C."/>
        </authorList>
    </citation>
    <scope>NUCLEOTIDE SEQUENCE [LARGE SCALE GENOMIC DNA]</scope>
    <source>
        <strain evidence="1">CCMSSC00406</strain>
    </source>
</reference>
<proteinExistence type="predicted"/>